<proteinExistence type="predicted"/>
<dbReference type="Gene3D" id="2.40.40.10">
    <property type="entry name" value="RlpA-like domain"/>
    <property type="match status" value="1"/>
</dbReference>
<dbReference type="RefSeq" id="WP_048433131.1">
    <property type="nucleotide sequence ID" value="NZ_JXOD01000059.1"/>
</dbReference>
<keyword evidence="2" id="KW-0449">Lipoprotein</keyword>
<dbReference type="SUPFAM" id="SSF50685">
    <property type="entry name" value="Barwin-like endoglucanases"/>
    <property type="match status" value="1"/>
</dbReference>
<comment type="caution">
    <text evidence="2">The sequence shown here is derived from an EMBL/GenBank/DDBJ whole genome shotgun (WGS) entry which is preliminary data.</text>
</comment>
<evidence type="ECO:0000313" key="2">
    <source>
        <dbReference type="EMBL" id="KMO19518.1"/>
    </source>
</evidence>
<dbReference type="Proteomes" id="UP000035947">
    <property type="component" value="Unassembled WGS sequence"/>
</dbReference>
<protein>
    <submittedName>
        <fullName evidence="2">Lipoprotein</fullName>
    </submittedName>
</protein>
<feature type="domain" description="RlpA-like protein double-psi beta-barrel" evidence="1">
    <location>
        <begin position="1"/>
        <end position="52"/>
    </location>
</feature>
<reference evidence="2 3" key="1">
    <citation type="submission" date="2015-01" db="EMBL/GenBank/DDBJ databases">
        <title>Genome sequencing of Methylobacterium platani JCM14648 type strain.</title>
        <authorList>
            <person name="Chaudhry V."/>
            <person name="Patil P.B."/>
        </authorList>
    </citation>
    <scope>NUCLEOTIDE SEQUENCE [LARGE SCALE GENOMIC DNA]</scope>
    <source>
        <strain evidence="2 3">JCM 14648</strain>
    </source>
</reference>
<name>A0ABR5H5V1_9HYPH</name>
<accession>A0ABR5H5V1</accession>
<dbReference type="PANTHER" id="PTHR34183:SF8">
    <property type="entry name" value="ENDOLYTIC PEPTIDOGLYCAN TRANSGLYCOSYLASE RLPA-RELATED"/>
    <property type="match status" value="1"/>
</dbReference>
<organism evidence="2 3">
    <name type="scientific">Methylobacterium platani JCM 14648</name>
    <dbReference type="NCBI Taxonomy" id="1295136"/>
    <lineage>
        <taxon>Bacteria</taxon>
        <taxon>Pseudomonadati</taxon>
        <taxon>Pseudomonadota</taxon>
        <taxon>Alphaproteobacteria</taxon>
        <taxon>Hyphomicrobiales</taxon>
        <taxon>Methylobacteriaceae</taxon>
        <taxon>Methylobacterium</taxon>
    </lineage>
</organism>
<dbReference type="InterPro" id="IPR036908">
    <property type="entry name" value="RlpA-like_sf"/>
</dbReference>
<sequence length="57" mass="5970">PFGTRVRVTNQSNGRSVVVRINDRGPFAHGRIIDLARGAGKAIGMNGVARVAVAVVD</sequence>
<dbReference type="EMBL" id="JXOD01000059">
    <property type="protein sequence ID" value="KMO19518.1"/>
    <property type="molecule type" value="Genomic_DNA"/>
</dbReference>
<dbReference type="CDD" id="cd22268">
    <property type="entry name" value="DPBB_RlpA-like"/>
    <property type="match status" value="1"/>
</dbReference>
<dbReference type="PANTHER" id="PTHR34183">
    <property type="entry name" value="ENDOLYTIC PEPTIDOGLYCAN TRANSGLYCOSYLASE RLPA"/>
    <property type="match status" value="1"/>
</dbReference>
<evidence type="ECO:0000313" key="3">
    <source>
        <dbReference type="Proteomes" id="UP000035947"/>
    </source>
</evidence>
<dbReference type="Pfam" id="PF03330">
    <property type="entry name" value="DPBB_1"/>
    <property type="match status" value="1"/>
</dbReference>
<evidence type="ECO:0000259" key="1">
    <source>
        <dbReference type="Pfam" id="PF03330"/>
    </source>
</evidence>
<gene>
    <name evidence="2" type="ORF">SQ03_07800</name>
</gene>
<keyword evidence="3" id="KW-1185">Reference proteome</keyword>
<keyword evidence="2" id="KW-0378">Hydrolase</keyword>
<feature type="non-terminal residue" evidence="2">
    <location>
        <position position="1"/>
    </location>
</feature>
<dbReference type="InterPro" id="IPR009009">
    <property type="entry name" value="RlpA-like_DPBB"/>
</dbReference>
<dbReference type="GO" id="GO:0016787">
    <property type="term" value="F:hydrolase activity"/>
    <property type="evidence" value="ECO:0007669"/>
    <property type="project" value="UniProtKB-KW"/>
</dbReference>